<sequence length="351" mass="37601">MTTETVTFTVNGRPLQHTRAALSASAEQVVRMATFSVAWTGGGLPCIPDEPAEIAVSGELWGTGYVRDVRGRHGANNRDYEVTWVSRTCDATECSIDHPTGLKRDADLADIAREFDTLGIGIEADGVATLVKSVHKIRPGETLFETIERDARAQGVLVYDTPRGRLKLAAKAEGRHAGRLARGINILQASGSLSGARNFSSVKVRGQASVGTTGAALRPEGVARGTASRARPLILTLEGEATSDRLKRRADWEARRASGQGVSCTVDVPGFRDSAGRIWSPNWLVAIDDDWLGIAQDMVIASASLEQDVMSGTIARLTLKDPRALGGENPRGQSNTAWASPETLEPDYREG</sequence>
<dbReference type="SUPFAM" id="SSF69279">
    <property type="entry name" value="Phage tail proteins"/>
    <property type="match status" value="2"/>
</dbReference>
<dbReference type="Pfam" id="PF22255">
    <property type="entry name" value="Gp44-like_2nd"/>
    <property type="match status" value="1"/>
</dbReference>
<gene>
    <name evidence="4" type="ORF">HTY61_18160</name>
</gene>
<dbReference type="PIRSF" id="PIRSF004440">
    <property type="entry name" value="GpP"/>
    <property type="match status" value="1"/>
</dbReference>
<dbReference type="RefSeq" id="WP_175278128.1">
    <property type="nucleotide sequence ID" value="NZ_CP054836.1"/>
</dbReference>
<dbReference type="KEGG" id="orm:HTY61_18160"/>
<feature type="region of interest" description="Disordered" evidence="1">
    <location>
        <begin position="321"/>
        <end position="351"/>
    </location>
</feature>
<dbReference type="InterPro" id="IPR053982">
    <property type="entry name" value="Gp44/GpP-like_C"/>
</dbReference>
<organism evidence="4 5">
    <name type="scientific">Oricola thermophila</name>
    <dbReference type="NCBI Taxonomy" id="2742145"/>
    <lineage>
        <taxon>Bacteria</taxon>
        <taxon>Pseudomonadati</taxon>
        <taxon>Pseudomonadota</taxon>
        <taxon>Alphaproteobacteria</taxon>
        <taxon>Hyphomicrobiales</taxon>
        <taxon>Ahrensiaceae</taxon>
        <taxon>Oricola</taxon>
    </lineage>
</organism>
<evidence type="ECO:0000313" key="4">
    <source>
        <dbReference type="EMBL" id="QKV20237.1"/>
    </source>
</evidence>
<dbReference type="InterPro" id="IPR026276">
    <property type="entry name" value="Baseplate_GpP"/>
</dbReference>
<proteinExistence type="predicted"/>
<feature type="domain" description="Baseplate hub protein gp44/GpP-like C-terminal" evidence="2">
    <location>
        <begin position="246"/>
        <end position="325"/>
    </location>
</feature>
<evidence type="ECO:0008006" key="6">
    <source>
        <dbReference type="Google" id="ProtNLM"/>
    </source>
</evidence>
<dbReference type="EMBL" id="CP054836">
    <property type="protein sequence ID" value="QKV20237.1"/>
    <property type="molecule type" value="Genomic_DNA"/>
</dbReference>
<dbReference type="Pfam" id="PF21929">
    <property type="entry name" value="GpP_4th"/>
    <property type="match status" value="1"/>
</dbReference>
<protein>
    <recommendedName>
        <fullName evidence="6">Phage tail protein</fullName>
    </recommendedName>
</protein>
<dbReference type="InterPro" id="IPR053981">
    <property type="entry name" value="Gp44/GpP-like_2nd"/>
</dbReference>
<evidence type="ECO:0000256" key="1">
    <source>
        <dbReference type="SAM" id="MobiDB-lite"/>
    </source>
</evidence>
<dbReference type="Gene3D" id="3.30.1920.10">
    <property type="entry name" value="Baseplate protein-like domains - 2 layer sandwich fold"/>
    <property type="match status" value="1"/>
</dbReference>
<name>A0A6N1VMM1_9HYPH</name>
<dbReference type="Gene3D" id="2.30.300.10">
    <property type="entry name" value="Baseplate protein-like domain - beta roll fold"/>
    <property type="match status" value="1"/>
</dbReference>
<accession>A0A6N1VMM1</accession>
<dbReference type="InterPro" id="IPR023399">
    <property type="entry name" value="Baseplate-like_2-layer_sand"/>
</dbReference>
<evidence type="ECO:0000259" key="2">
    <source>
        <dbReference type="Pfam" id="PF21929"/>
    </source>
</evidence>
<evidence type="ECO:0000259" key="3">
    <source>
        <dbReference type="Pfam" id="PF22255"/>
    </source>
</evidence>
<reference evidence="4 5" key="1">
    <citation type="submission" date="2020-06" db="EMBL/GenBank/DDBJ databases">
        <title>Oricola thermophila sp. nov. isolated from a tidal sediments.</title>
        <authorList>
            <person name="Kwon K.K."/>
            <person name="Yang S.-H."/>
            <person name="Park M.-J."/>
        </authorList>
    </citation>
    <scope>NUCLEOTIDE SEQUENCE [LARGE SCALE GENOMIC DNA]</scope>
    <source>
        <strain evidence="4 5">MEBiC13590</strain>
    </source>
</reference>
<dbReference type="Proteomes" id="UP000509367">
    <property type="component" value="Chromosome"/>
</dbReference>
<feature type="domain" description="Baseplate hub protein gp44/GpP-like second" evidence="3">
    <location>
        <begin position="88"/>
        <end position="169"/>
    </location>
</feature>
<dbReference type="Gene3D" id="3.55.50.10">
    <property type="entry name" value="Baseplate protein-like domains"/>
    <property type="match status" value="1"/>
</dbReference>
<keyword evidence="5" id="KW-1185">Reference proteome</keyword>
<evidence type="ECO:0000313" key="5">
    <source>
        <dbReference type="Proteomes" id="UP000509367"/>
    </source>
</evidence>
<dbReference type="AlphaFoldDB" id="A0A6N1VMM1"/>